<accession>A0A0B5Q811</accession>
<evidence type="ECO:0000313" key="2">
    <source>
        <dbReference type="Proteomes" id="UP000031866"/>
    </source>
</evidence>
<evidence type="ECO:0008006" key="3">
    <source>
        <dbReference type="Google" id="ProtNLM"/>
    </source>
</evidence>
<evidence type="ECO:0000313" key="1">
    <source>
        <dbReference type="EMBL" id="AJG98309.1"/>
    </source>
</evidence>
<proteinExistence type="predicted"/>
<dbReference type="OrthoDB" id="9788177at2"/>
<organism evidence="1 2">
    <name type="scientific">Clostridium beijerinckii</name>
    <name type="common">Clostridium MP</name>
    <dbReference type="NCBI Taxonomy" id="1520"/>
    <lineage>
        <taxon>Bacteria</taxon>
        <taxon>Bacillati</taxon>
        <taxon>Bacillota</taxon>
        <taxon>Clostridia</taxon>
        <taxon>Eubacteriales</taxon>
        <taxon>Clostridiaceae</taxon>
        <taxon>Clostridium</taxon>
    </lineage>
</organism>
<name>A0A0B5Q811_CLOBE</name>
<protein>
    <recommendedName>
        <fullName evidence="3">Polyketide cyclase</fullName>
    </recommendedName>
</protein>
<dbReference type="SUPFAM" id="SSF55961">
    <property type="entry name" value="Bet v1-like"/>
    <property type="match status" value="1"/>
</dbReference>
<sequence length="138" mass="16216">MKKARVAEITAEFNSNIKSVWDIVTNNNDYSWRSDIKKIEIYNNGKEFIEYTHNGNATKFIISKNDEYSEYAFNMENKMFTGFWKGSFSETENGGTKIVFKENVFIKNPFIRILSYLFMDLGKIQNTYISDLRKKLGE</sequence>
<dbReference type="EMBL" id="CP010086">
    <property type="protein sequence ID" value="AJG98309.1"/>
    <property type="molecule type" value="Genomic_DNA"/>
</dbReference>
<dbReference type="AlphaFoldDB" id="A0A0B5Q811"/>
<gene>
    <name evidence="1" type="ORF">LF65_01706</name>
</gene>
<reference evidence="2" key="1">
    <citation type="submission" date="2014-12" db="EMBL/GenBank/DDBJ databases">
        <title>Genome sequence of Clostridium beijerinckii strain 59B.</title>
        <authorList>
            <person name="Little G.T."/>
            <person name="Minton N.P."/>
        </authorList>
    </citation>
    <scope>NUCLEOTIDE SEQUENCE [LARGE SCALE GENOMIC DNA]</scope>
    <source>
        <strain evidence="2">59B</strain>
    </source>
</reference>
<dbReference type="KEGG" id="cbei:LF65_01706"/>
<dbReference type="RefSeq" id="WP_041895619.1">
    <property type="nucleotide sequence ID" value="NZ_CP010086.2"/>
</dbReference>
<dbReference type="STRING" id="1520.LF65_01706"/>
<dbReference type="Proteomes" id="UP000031866">
    <property type="component" value="Chromosome"/>
</dbReference>